<dbReference type="InterPro" id="IPR029044">
    <property type="entry name" value="Nucleotide-diphossugar_trans"/>
</dbReference>
<dbReference type="Proteomes" id="UP000421408">
    <property type="component" value="Unassembled WGS sequence"/>
</dbReference>
<proteinExistence type="predicted"/>
<dbReference type="CDD" id="cd00761">
    <property type="entry name" value="Glyco_tranf_GTA_type"/>
    <property type="match status" value="1"/>
</dbReference>
<keyword evidence="2" id="KW-0808">Transferase</keyword>
<protein>
    <submittedName>
        <fullName evidence="4">Glycosyltransferase family 2 protein</fullName>
    </submittedName>
</protein>
<accession>A0AA90ZT44</accession>
<comment type="caution">
    <text evidence="4">The sequence shown here is derived from an EMBL/GenBank/DDBJ whole genome shotgun (WGS) entry which is preliminary data.</text>
</comment>
<dbReference type="InterPro" id="IPR001173">
    <property type="entry name" value="Glyco_trans_2-like"/>
</dbReference>
<evidence type="ECO:0000256" key="2">
    <source>
        <dbReference type="ARBA" id="ARBA00022679"/>
    </source>
</evidence>
<dbReference type="AlphaFoldDB" id="A0AA90ZT44"/>
<feature type="domain" description="Glycosyltransferase 2-like" evidence="3">
    <location>
        <begin position="8"/>
        <end position="164"/>
    </location>
</feature>
<sequence>MFMNDLVSVLVPVYNVEKYIERCAVSLFEQTYDNIEYIFVNDCTPDNSVSVLMKTIERFPIRKERVLVIRHLQNQGLAVARNTALEAAHGKYVMHVDSDDYIDKTTVEEAVRKMHEKSADVVIFGMTHVFKNKTISEVVEVPEDPWKYSAKLLARECPVCVCGGLYLRSLYMDNDVRAIPGLNMGEDYATKPRLVYYAKKIASLNKPLYFYVHYNEGAYSYTLKNKYVDDLIHALQVLEDFFKKCNKPAFFSDSIVKAKIDIWFLLLTSWGIHHGDKIIWKRLQKLFAFQSLSNVSFKKKIMIYFAMHNRPYLVRLYAISGVLLKKILK</sequence>
<name>A0AA90ZT44_9BACT</name>
<organism evidence="4 5">
    <name type="scientific">Segatella copri</name>
    <dbReference type="NCBI Taxonomy" id="165179"/>
    <lineage>
        <taxon>Bacteria</taxon>
        <taxon>Pseudomonadati</taxon>
        <taxon>Bacteroidota</taxon>
        <taxon>Bacteroidia</taxon>
        <taxon>Bacteroidales</taxon>
        <taxon>Prevotellaceae</taxon>
        <taxon>Segatella</taxon>
    </lineage>
</organism>
<evidence type="ECO:0000313" key="5">
    <source>
        <dbReference type="Proteomes" id="UP000421408"/>
    </source>
</evidence>
<dbReference type="PANTHER" id="PTHR22916:SF51">
    <property type="entry name" value="GLYCOSYLTRANSFERASE EPSH-RELATED"/>
    <property type="match status" value="1"/>
</dbReference>
<evidence type="ECO:0000313" key="4">
    <source>
        <dbReference type="EMBL" id="MQN82533.1"/>
    </source>
</evidence>
<keyword evidence="1" id="KW-0328">Glycosyltransferase</keyword>
<dbReference type="GO" id="GO:0016758">
    <property type="term" value="F:hexosyltransferase activity"/>
    <property type="evidence" value="ECO:0007669"/>
    <property type="project" value="UniProtKB-ARBA"/>
</dbReference>
<evidence type="ECO:0000256" key="1">
    <source>
        <dbReference type="ARBA" id="ARBA00022676"/>
    </source>
</evidence>
<evidence type="ECO:0000259" key="3">
    <source>
        <dbReference type="Pfam" id="PF00535"/>
    </source>
</evidence>
<dbReference type="SUPFAM" id="SSF53448">
    <property type="entry name" value="Nucleotide-diphospho-sugar transferases"/>
    <property type="match status" value="1"/>
</dbReference>
<gene>
    <name evidence="4" type="ORF">F7D74_00690</name>
</gene>
<dbReference type="Pfam" id="PF00535">
    <property type="entry name" value="Glycos_transf_2"/>
    <property type="match status" value="1"/>
</dbReference>
<dbReference type="PANTHER" id="PTHR22916">
    <property type="entry name" value="GLYCOSYLTRANSFERASE"/>
    <property type="match status" value="1"/>
</dbReference>
<reference evidence="5" key="1">
    <citation type="submission" date="2019-09" db="EMBL/GenBank/DDBJ databases">
        <title>Distinct polysaccharide growth profiles of human intestinal Prevotella copri isolates.</title>
        <authorList>
            <person name="Fehlner-Peach H."/>
            <person name="Magnabosco C."/>
            <person name="Raghavan V."/>
            <person name="Scher J.U."/>
            <person name="Tett A."/>
            <person name="Cox L.M."/>
            <person name="Gottsegen C."/>
            <person name="Watters A."/>
            <person name="Wiltshire- Gordon J.D."/>
            <person name="Segata N."/>
            <person name="Bonneau R."/>
            <person name="Littman D.R."/>
        </authorList>
    </citation>
    <scope>NUCLEOTIDE SEQUENCE [LARGE SCALE GENOMIC DNA]</scope>
    <source>
        <strain evidence="5">iAA108</strain>
    </source>
</reference>
<dbReference type="EMBL" id="VZCC01000006">
    <property type="protein sequence ID" value="MQN82533.1"/>
    <property type="molecule type" value="Genomic_DNA"/>
</dbReference>
<dbReference type="Gene3D" id="3.90.550.10">
    <property type="entry name" value="Spore Coat Polysaccharide Biosynthesis Protein SpsA, Chain A"/>
    <property type="match status" value="1"/>
</dbReference>